<dbReference type="PANTHER" id="PTHR30071:SF1">
    <property type="entry name" value="CYTOCHROME B_B6 PROTEIN-RELATED"/>
    <property type="match status" value="1"/>
</dbReference>
<dbReference type="Proteomes" id="UP000002430">
    <property type="component" value="Chromosome"/>
</dbReference>
<dbReference type="KEGG" id="lip:LI0321"/>
<organism evidence="8 9">
    <name type="scientific">Lawsonia intracellularis (strain PHE/MN1-00)</name>
    <dbReference type="NCBI Taxonomy" id="363253"/>
    <lineage>
        <taxon>Bacteria</taxon>
        <taxon>Pseudomonadati</taxon>
        <taxon>Thermodesulfobacteriota</taxon>
        <taxon>Desulfovibrionia</taxon>
        <taxon>Desulfovibrionales</taxon>
        <taxon>Desulfovibrionaceae</taxon>
        <taxon>Lawsonia</taxon>
    </lineage>
</organism>
<dbReference type="AlphaFoldDB" id="Q1MRJ9"/>
<dbReference type="OrthoDB" id="9814290at2"/>
<accession>Q1MRJ9</accession>
<keyword evidence="3" id="KW-0201">Cytochrome c-type biogenesis</keyword>
<feature type="transmembrane region" description="Helical" evidence="6">
    <location>
        <begin position="6"/>
        <end position="27"/>
    </location>
</feature>
<keyword evidence="9" id="KW-1185">Reference proteome</keyword>
<feature type="transmembrane region" description="Helical" evidence="6">
    <location>
        <begin position="36"/>
        <end position="56"/>
    </location>
</feature>
<dbReference type="Pfam" id="PF01578">
    <property type="entry name" value="Cytochrom_C_asm"/>
    <property type="match status" value="1"/>
</dbReference>
<dbReference type="eggNOG" id="COG0755">
    <property type="taxonomic scope" value="Bacteria"/>
</dbReference>
<evidence type="ECO:0000256" key="1">
    <source>
        <dbReference type="ARBA" id="ARBA00004141"/>
    </source>
</evidence>
<gene>
    <name evidence="8" type="primary">resC</name>
    <name evidence="8" type="ordered locus">LI0321</name>
</gene>
<feature type="transmembrane region" description="Helical" evidence="6">
    <location>
        <begin position="92"/>
        <end position="110"/>
    </location>
</feature>
<keyword evidence="5 6" id="KW-0472">Membrane</keyword>
<dbReference type="InterPro" id="IPR002541">
    <property type="entry name" value="Cyt_c_assembly"/>
</dbReference>
<evidence type="ECO:0000256" key="5">
    <source>
        <dbReference type="ARBA" id="ARBA00023136"/>
    </source>
</evidence>
<feature type="transmembrane region" description="Helical" evidence="6">
    <location>
        <begin position="68"/>
        <end position="87"/>
    </location>
</feature>
<dbReference type="RefSeq" id="WP_011526406.1">
    <property type="nucleotide sequence ID" value="NC_008011.1"/>
</dbReference>
<name>Q1MRJ9_LAWIP</name>
<feature type="transmembrane region" description="Helical" evidence="6">
    <location>
        <begin position="181"/>
        <end position="205"/>
    </location>
</feature>
<keyword evidence="4 6" id="KW-1133">Transmembrane helix</keyword>
<feature type="transmembrane region" description="Helical" evidence="6">
    <location>
        <begin position="246"/>
        <end position="265"/>
    </location>
</feature>
<evidence type="ECO:0000256" key="2">
    <source>
        <dbReference type="ARBA" id="ARBA00022692"/>
    </source>
</evidence>
<protein>
    <submittedName>
        <fullName evidence="8">ABC-type transport system involved in cytochrome c biogenesis, permease component</fullName>
    </submittedName>
</protein>
<sequence length="296" mass="34127">MSWSELLPIIIVHFYALGTITIVSGVLSQTKWLTRIAFWLIFLGVITHTALLILLWETPFSTFTQPVYMFILSWLIIFIALIIWIYCKYETLLLPMVPLALLIFLFALLLRHTKMPLPPALPGITFAVHITAMFLSIGLTSLGFGASILFLLQEKSIKKKIPLIGFQKDIPALTILDKINALSVMIGFPLFSIGILFGIVSARLTWGNLFVFDPKEVISLIAWCLYAWLFYQRFTHGWQGRKPAILAIWIFCICVFSLVVVNFFTETYHNFYVEKMLRRYGTTYLSYRHEPSYSKY</sequence>
<dbReference type="GO" id="GO:0020037">
    <property type="term" value="F:heme binding"/>
    <property type="evidence" value="ECO:0007669"/>
    <property type="project" value="InterPro"/>
</dbReference>
<feature type="transmembrane region" description="Helical" evidence="6">
    <location>
        <begin position="217"/>
        <end position="234"/>
    </location>
</feature>
<evidence type="ECO:0000256" key="6">
    <source>
        <dbReference type="SAM" id="Phobius"/>
    </source>
</evidence>
<proteinExistence type="predicted"/>
<reference evidence="8 9" key="1">
    <citation type="submission" date="2005-11" db="EMBL/GenBank/DDBJ databases">
        <title>The complete genome sequence of Lawsonia intracellularis: the causative agent of proliferative enteropathy.</title>
        <authorList>
            <person name="Kaur K."/>
            <person name="Zhang Q."/>
            <person name="Beckler D."/>
            <person name="Munir S."/>
            <person name="Li L."/>
            <person name="Kinsley K."/>
            <person name="Herron L."/>
            <person name="Peterson A."/>
            <person name="May B."/>
            <person name="Singh S."/>
            <person name="Gebhart C."/>
            <person name="Kapur V."/>
        </authorList>
    </citation>
    <scope>NUCLEOTIDE SEQUENCE [LARGE SCALE GENOMIC DNA]</scope>
    <source>
        <strain evidence="8 9">PHE/MN1-00</strain>
    </source>
</reference>
<evidence type="ECO:0000256" key="4">
    <source>
        <dbReference type="ARBA" id="ARBA00022989"/>
    </source>
</evidence>
<comment type="subcellular location">
    <subcellularLocation>
        <location evidence="1">Membrane</location>
        <topology evidence="1">Multi-pass membrane protein</topology>
    </subcellularLocation>
</comment>
<dbReference type="GO" id="GO:0017004">
    <property type="term" value="P:cytochrome complex assembly"/>
    <property type="evidence" value="ECO:0007669"/>
    <property type="project" value="UniProtKB-KW"/>
</dbReference>
<keyword evidence="2 6" id="KW-0812">Transmembrane</keyword>
<dbReference type="GO" id="GO:0005886">
    <property type="term" value="C:plasma membrane"/>
    <property type="evidence" value="ECO:0007669"/>
    <property type="project" value="TreeGrafter"/>
</dbReference>
<dbReference type="PANTHER" id="PTHR30071">
    <property type="entry name" value="HEME EXPORTER PROTEIN C"/>
    <property type="match status" value="1"/>
</dbReference>
<dbReference type="InterPro" id="IPR045062">
    <property type="entry name" value="Cyt_c_biogenesis_CcsA/CcmC"/>
</dbReference>
<evidence type="ECO:0000313" key="9">
    <source>
        <dbReference type="Proteomes" id="UP000002430"/>
    </source>
</evidence>
<feature type="domain" description="Cytochrome c assembly protein" evidence="7">
    <location>
        <begin position="51"/>
        <end position="269"/>
    </location>
</feature>
<dbReference type="EMBL" id="AM180252">
    <property type="protein sequence ID" value="CAJ54377.1"/>
    <property type="molecule type" value="Genomic_DNA"/>
</dbReference>
<evidence type="ECO:0000256" key="3">
    <source>
        <dbReference type="ARBA" id="ARBA00022748"/>
    </source>
</evidence>
<dbReference type="STRING" id="363253.LI0321"/>
<dbReference type="HOGENOM" id="CLU_049710_2_2_7"/>
<feature type="transmembrane region" description="Helical" evidence="6">
    <location>
        <begin position="130"/>
        <end position="152"/>
    </location>
</feature>
<evidence type="ECO:0000259" key="7">
    <source>
        <dbReference type="Pfam" id="PF01578"/>
    </source>
</evidence>
<evidence type="ECO:0000313" key="8">
    <source>
        <dbReference type="EMBL" id="CAJ54377.1"/>
    </source>
</evidence>